<feature type="region of interest" description="Disordered" evidence="1">
    <location>
        <begin position="56"/>
        <end position="94"/>
    </location>
</feature>
<organism evidence="2 3">
    <name type="scientific">Tsukamurella conjunctivitidis</name>
    <dbReference type="NCBI Taxonomy" id="2592068"/>
    <lineage>
        <taxon>Bacteria</taxon>
        <taxon>Bacillati</taxon>
        <taxon>Actinomycetota</taxon>
        <taxon>Actinomycetes</taxon>
        <taxon>Mycobacteriales</taxon>
        <taxon>Tsukamurellaceae</taxon>
        <taxon>Tsukamurella</taxon>
    </lineage>
</organism>
<protein>
    <submittedName>
        <fullName evidence="2">Uncharacterized protein</fullName>
    </submittedName>
</protein>
<reference evidence="2 3" key="1">
    <citation type="submission" date="2019-06" db="EMBL/GenBank/DDBJ databases">
        <title>Tsukamurella conjunctivitidis sp. nov., Tsukamurella assacharolytica sp. nov. and Tsukamurella sputae sp. nov. isolated from patients with conjunctivitis, bacteraemia (lymphoma) and respiratory infection (sputum) in Hong Kong.</title>
        <authorList>
            <person name="Teng J.L.L."/>
            <person name="Lee H.H."/>
            <person name="Fong J.Y.H."/>
            <person name="Fok K.M.N."/>
            <person name="Lau S.K.P."/>
            <person name="Woo P.C.Y."/>
        </authorList>
    </citation>
    <scope>NUCLEOTIDE SEQUENCE [LARGE SCALE GENOMIC DNA]</scope>
    <source>
        <strain evidence="2 3">HKU72</strain>
    </source>
</reference>
<feature type="compositionally biased region" description="Basic and acidic residues" evidence="1">
    <location>
        <begin position="68"/>
        <end position="92"/>
    </location>
</feature>
<dbReference type="Proteomes" id="UP000319375">
    <property type="component" value="Unassembled WGS sequence"/>
</dbReference>
<gene>
    <name evidence="2" type="ORF">FK530_23595</name>
</gene>
<dbReference type="RefSeq" id="WP_138944086.1">
    <property type="nucleotide sequence ID" value="NZ_VIGX01000030.1"/>
</dbReference>
<comment type="caution">
    <text evidence="2">The sequence shown here is derived from an EMBL/GenBank/DDBJ whole genome shotgun (WGS) entry which is preliminary data.</text>
</comment>
<evidence type="ECO:0000313" key="2">
    <source>
        <dbReference type="EMBL" id="TWS24628.1"/>
    </source>
</evidence>
<dbReference type="OrthoDB" id="4549092at2"/>
<evidence type="ECO:0000313" key="3">
    <source>
        <dbReference type="Proteomes" id="UP000319375"/>
    </source>
</evidence>
<name>A0A5C5RPW6_9ACTN</name>
<accession>A0A5C5RPW6</accession>
<proteinExistence type="predicted"/>
<evidence type="ECO:0000256" key="1">
    <source>
        <dbReference type="SAM" id="MobiDB-lite"/>
    </source>
</evidence>
<dbReference type="AlphaFoldDB" id="A0A5C5RPW6"/>
<keyword evidence="3" id="KW-1185">Reference proteome</keyword>
<sequence length="319" mass="35067">MHRRNSLSASSEACYTVGTEALAVTVAELESSWTTELIATTAFRCTECGTKVHPTALGSTKLSPSFRAGKDPGHSGDCSRRPREVDAVDDHGGPGTAVVPTELVLLGHVDDEHSQGQRPAGTVVSQRPGPGGRRRQAGSGGTDPDGRRRAHTLERIVNHWLALGSKEVRARHPLSIPGVDQSNYLYCFKQIAPWEAKIARSAPRVFYAPLRWRVDPVEDGDVLTLTLHAARRGNAAIECTMKVDRRGWSAAQRVRLDREVSFAVRRARELWFDSKAKHTEQQSGGVTMFAVAEQDSADTTMFTIRDPRVVHFTDRPITQ</sequence>
<dbReference type="EMBL" id="VIGX01000030">
    <property type="protein sequence ID" value="TWS24628.1"/>
    <property type="molecule type" value="Genomic_DNA"/>
</dbReference>
<feature type="region of interest" description="Disordered" evidence="1">
    <location>
        <begin position="112"/>
        <end position="149"/>
    </location>
</feature>